<keyword evidence="3" id="KW-1185">Reference proteome</keyword>
<dbReference type="EMBL" id="JAUEPT010000015">
    <property type="protein sequence ID" value="KAK0445749.1"/>
    <property type="molecule type" value="Genomic_DNA"/>
</dbReference>
<feature type="compositionally biased region" description="Polar residues" evidence="1">
    <location>
        <begin position="1"/>
        <end position="15"/>
    </location>
</feature>
<organism evidence="2 3">
    <name type="scientific">Armillaria borealis</name>
    <dbReference type="NCBI Taxonomy" id="47425"/>
    <lineage>
        <taxon>Eukaryota</taxon>
        <taxon>Fungi</taxon>
        <taxon>Dikarya</taxon>
        <taxon>Basidiomycota</taxon>
        <taxon>Agaricomycotina</taxon>
        <taxon>Agaricomycetes</taxon>
        <taxon>Agaricomycetidae</taxon>
        <taxon>Agaricales</taxon>
        <taxon>Marasmiineae</taxon>
        <taxon>Physalacriaceae</taxon>
        <taxon>Armillaria</taxon>
    </lineage>
</organism>
<evidence type="ECO:0000313" key="2">
    <source>
        <dbReference type="EMBL" id="KAK0445749.1"/>
    </source>
</evidence>
<evidence type="ECO:0000256" key="1">
    <source>
        <dbReference type="SAM" id="MobiDB-lite"/>
    </source>
</evidence>
<reference evidence="2" key="1">
    <citation type="submission" date="2023-06" db="EMBL/GenBank/DDBJ databases">
        <authorList>
            <consortium name="Lawrence Berkeley National Laboratory"/>
            <person name="Ahrendt S."/>
            <person name="Sahu N."/>
            <person name="Indic B."/>
            <person name="Wong-Bajracharya J."/>
            <person name="Merenyi Z."/>
            <person name="Ke H.-M."/>
            <person name="Monk M."/>
            <person name="Kocsube S."/>
            <person name="Drula E."/>
            <person name="Lipzen A."/>
            <person name="Balint B."/>
            <person name="Henrissat B."/>
            <person name="Andreopoulos B."/>
            <person name="Martin F.M."/>
            <person name="Harder C.B."/>
            <person name="Rigling D."/>
            <person name="Ford K.L."/>
            <person name="Foster G.D."/>
            <person name="Pangilinan J."/>
            <person name="Papanicolaou A."/>
            <person name="Barry K."/>
            <person name="LaButti K."/>
            <person name="Viragh M."/>
            <person name="Koriabine M."/>
            <person name="Yan M."/>
            <person name="Riley R."/>
            <person name="Champramary S."/>
            <person name="Plett K.L."/>
            <person name="Tsai I.J."/>
            <person name="Slot J."/>
            <person name="Sipos G."/>
            <person name="Plett J."/>
            <person name="Nagy L.G."/>
            <person name="Grigoriev I.V."/>
        </authorList>
    </citation>
    <scope>NUCLEOTIDE SEQUENCE</scope>
    <source>
        <strain evidence="2">FPL87.14</strain>
    </source>
</reference>
<proteinExistence type="predicted"/>
<comment type="caution">
    <text evidence="2">The sequence shown here is derived from an EMBL/GenBank/DDBJ whole genome shotgun (WGS) entry which is preliminary data.</text>
</comment>
<dbReference type="AlphaFoldDB" id="A0AA39JQR5"/>
<sequence length="116" mass="12910">MSAQETNFASPQFSSKGAVASKEPPLDLRLNSNLEVEIANQALVNGDITLSLLYVPFNRVLERNQPDYWARSEYISLHCGELIAVFEAEMSYDATIFTGGNDVFMICDDSDDPNQK</sequence>
<gene>
    <name evidence="2" type="ORF">EV421DRAFT_1902116</name>
</gene>
<evidence type="ECO:0000313" key="3">
    <source>
        <dbReference type="Proteomes" id="UP001175226"/>
    </source>
</evidence>
<dbReference type="Proteomes" id="UP001175226">
    <property type="component" value="Unassembled WGS sequence"/>
</dbReference>
<feature type="region of interest" description="Disordered" evidence="1">
    <location>
        <begin position="1"/>
        <end position="23"/>
    </location>
</feature>
<name>A0AA39JQR5_9AGAR</name>
<accession>A0AA39JQR5</accession>
<protein>
    <submittedName>
        <fullName evidence="2">Uncharacterized protein</fullName>
    </submittedName>
</protein>